<feature type="region of interest" description="Disordered" evidence="1">
    <location>
        <begin position="256"/>
        <end position="316"/>
    </location>
</feature>
<sequence length="499" mass="54825">MDSKPSPKAARMRQAWTFSLGRDRTSIQTPSGVTCRSPSCPPSNSTSALSYVNSQADSTGANNPTCHKSATGSVPDSSCYFDLPDEPGDFRPKSPLIDRQHIDEDILDDVKYACRMLAESLDRGLPMWAAGNVQFEEYGHFNKHNFFVQDGSGEDDGLCEEMVFYEEDDGPKDHGPYEGNRARQETGAHTDSPGGSGDHFQQRTSVSPTVNREYRHQASISWTKMHDSGVAFQPNAASAAPARFYGQALATSHYADRNTEAEEYRRGRSRGRDGNDQMISSGPAVSGSRSRSCSRTRSRSISPNMFPYSPPRIDTLWPHRNEAAESRDDPHPENWAEKQVEAGALDAEGLPWLHPKGLLPHQPSLGPEKTPSRALNASTTGMAACAPHRFYSMQSPTLKEIASDDTGPRWSISSSRTPSVSDETSVVSAVIRDEKEGIRHIQPFYQVAPPAKTVDGTTASLKVRHTKRRKASSFWKKLTGLGRKKENGTLESPRAAVTV</sequence>
<evidence type="ECO:0000313" key="2">
    <source>
        <dbReference type="EMBL" id="EPS34762.1"/>
    </source>
</evidence>
<feature type="compositionally biased region" description="Basic and acidic residues" evidence="1">
    <location>
        <begin position="171"/>
        <end position="188"/>
    </location>
</feature>
<gene>
    <name evidence="2" type="ORF">PDE_09726</name>
</gene>
<feature type="region of interest" description="Disordered" evidence="1">
    <location>
        <begin position="20"/>
        <end position="63"/>
    </location>
</feature>
<dbReference type="PhylomeDB" id="S8BHR3"/>
<accession>S8BHR3</accession>
<reference evidence="2 3" key="1">
    <citation type="journal article" date="2013" name="PLoS ONE">
        <title>Genomic and secretomic analyses reveal unique features of the lignocellulolytic enzyme system of Penicillium decumbens.</title>
        <authorList>
            <person name="Liu G."/>
            <person name="Zhang L."/>
            <person name="Wei X."/>
            <person name="Zou G."/>
            <person name="Qin Y."/>
            <person name="Ma L."/>
            <person name="Li J."/>
            <person name="Zheng H."/>
            <person name="Wang S."/>
            <person name="Wang C."/>
            <person name="Xun L."/>
            <person name="Zhao G.-P."/>
            <person name="Zhou Z."/>
            <person name="Qu Y."/>
        </authorList>
    </citation>
    <scope>NUCLEOTIDE SEQUENCE [LARGE SCALE GENOMIC DNA]</scope>
    <source>
        <strain evidence="3">114-2 / CGMCC 5302</strain>
    </source>
</reference>
<feature type="region of interest" description="Disordered" evidence="1">
    <location>
        <begin position="167"/>
        <end position="211"/>
    </location>
</feature>
<feature type="compositionally biased region" description="Polar residues" evidence="1">
    <location>
        <begin position="26"/>
        <end position="63"/>
    </location>
</feature>
<name>S8BHR3_PENO1</name>
<evidence type="ECO:0000313" key="3">
    <source>
        <dbReference type="Proteomes" id="UP000019376"/>
    </source>
</evidence>
<dbReference type="Proteomes" id="UP000019376">
    <property type="component" value="Unassembled WGS sequence"/>
</dbReference>
<dbReference type="STRING" id="933388.S8BHR3"/>
<protein>
    <submittedName>
        <fullName evidence="2">Uncharacterized protein</fullName>
    </submittedName>
</protein>
<keyword evidence="3" id="KW-1185">Reference proteome</keyword>
<dbReference type="OrthoDB" id="4188313at2759"/>
<dbReference type="HOGENOM" id="CLU_595966_0_0_1"/>
<evidence type="ECO:0000256" key="1">
    <source>
        <dbReference type="SAM" id="MobiDB-lite"/>
    </source>
</evidence>
<dbReference type="EMBL" id="KB644415">
    <property type="protein sequence ID" value="EPS34762.1"/>
    <property type="molecule type" value="Genomic_DNA"/>
</dbReference>
<organism evidence="2 3">
    <name type="scientific">Penicillium oxalicum (strain 114-2 / CGMCC 5302)</name>
    <name type="common">Penicillium decumbens</name>
    <dbReference type="NCBI Taxonomy" id="933388"/>
    <lineage>
        <taxon>Eukaryota</taxon>
        <taxon>Fungi</taxon>
        <taxon>Dikarya</taxon>
        <taxon>Ascomycota</taxon>
        <taxon>Pezizomycotina</taxon>
        <taxon>Eurotiomycetes</taxon>
        <taxon>Eurotiomycetidae</taxon>
        <taxon>Eurotiales</taxon>
        <taxon>Aspergillaceae</taxon>
        <taxon>Penicillium</taxon>
    </lineage>
</organism>
<proteinExistence type="predicted"/>
<dbReference type="eggNOG" id="ENOG502RPQE">
    <property type="taxonomic scope" value="Eukaryota"/>
</dbReference>
<feature type="compositionally biased region" description="Basic and acidic residues" evidence="1">
    <location>
        <begin position="256"/>
        <end position="275"/>
    </location>
</feature>
<dbReference type="AlphaFoldDB" id="S8BHR3"/>